<dbReference type="EMBL" id="CR543861">
    <property type="protein sequence ID" value="CAG69872.1"/>
    <property type="molecule type" value="Genomic_DNA"/>
</dbReference>
<accession>Q6F7U3</accession>
<dbReference type="AlphaFoldDB" id="Q6F7U3"/>
<evidence type="ECO:0000313" key="2">
    <source>
        <dbReference type="Proteomes" id="UP000000430"/>
    </source>
</evidence>
<name>Q6F7U3_ACIAD</name>
<dbReference type="HOGENOM" id="CLU_2748462_0_0_6"/>
<dbReference type="KEGG" id="aci:ACIAD3187"/>
<gene>
    <name evidence="1" type="ordered locus">ACIAD3187</name>
</gene>
<dbReference type="Proteomes" id="UP000000430">
    <property type="component" value="Chromosome"/>
</dbReference>
<reference evidence="1 2" key="1">
    <citation type="journal article" date="2004" name="Nucleic Acids Res.">
        <title>Unique features revealed by the genome sequence of Acinetobacter sp. ADP1, a versatile and naturally transformation competent bacterium.</title>
        <authorList>
            <person name="Barbe V."/>
            <person name="Vallenet D."/>
            <person name="Fonknechten N."/>
            <person name="Kreimeyer A."/>
            <person name="Oztas S."/>
            <person name="Labarre L."/>
            <person name="Cruveiller S."/>
            <person name="Robert C."/>
            <person name="Duprat S."/>
            <person name="Wincker P."/>
            <person name="Ornston L.N."/>
            <person name="Weissenbach J."/>
            <person name="Marliere P."/>
            <person name="Cohen G.N."/>
            <person name="Medigue C."/>
        </authorList>
    </citation>
    <scope>NUCLEOTIDE SEQUENCE [LARGE SCALE GENOMIC DNA]</scope>
    <source>
        <strain evidence="2">ATCC 33305 / BD413 / ADP1</strain>
    </source>
</reference>
<sequence length="70" mass="7892">MRIVGQFFLIQSYFSAKVILPTTLGVKEAENGRYSNMVVSSHCVFIRSDRRTRGNCTQGLYTTTTASLRL</sequence>
<protein>
    <submittedName>
        <fullName evidence="1">Uncharacterized protein</fullName>
    </submittedName>
</protein>
<organism evidence="1 2">
    <name type="scientific">Acinetobacter baylyi (strain ATCC 33305 / BD413 / ADP1)</name>
    <dbReference type="NCBI Taxonomy" id="62977"/>
    <lineage>
        <taxon>Bacteria</taxon>
        <taxon>Pseudomonadati</taxon>
        <taxon>Pseudomonadota</taxon>
        <taxon>Gammaproteobacteria</taxon>
        <taxon>Moraxellales</taxon>
        <taxon>Moraxellaceae</taxon>
        <taxon>Acinetobacter</taxon>
    </lineage>
</organism>
<evidence type="ECO:0000313" key="1">
    <source>
        <dbReference type="EMBL" id="CAG69872.1"/>
    </source>
</evidence>
<proteinExistence type="predicted"/>